<dbReference type="Pfam" id="PF03372">
    <property type="entry name" value="Exo_endo_phos"/>
    <property type="match status" value="1"/>
</dbReference>
<gene>
    <name evidence="4" type="ORF">SNEC2469_LOCUS15096</name>
</gene>
<accession>A0A812TCB8</accession>
<dbReference type="InterPro" id="IPR036691">
    <property type="entry name" value="Endo/exonu/phosph_ase_sf"/>
</dbReference>
<sequence length="855" mass="96702">MPGAKSVDQPFGKEPSHGQFVELHRTRLRSITLSIGGLDTTTYDTFMQWLPNAPYDVVCLQEIHHGLGKESTQWVAAGWRFITTVDPKTRFQGVAVLIRDSLCDNGELHFQETVTGRILHVRLQKAHHSIDIIGIYQHALHLEARKQNLHQRHQLWDQLGSVGTEYAAAVKYPDAGEFAALLEAPGDRIQHSAAPWVDLKPDSAVLVFKPFAQPFKNTCTRSFSSSPNNRRPESPELGKCQWCKAFKKYTVFIRAYKLLKQQGKTARKALLNKELALAAEGEILRDAEEHHTIVRHFEQLFQSLQEPEPNNIVLSTTLQVTEKDLYEALVGSVNASLNGQSTPELWVNNGPVELVVRGPYTVPSIDAEFSINFACYRVPTFRLFAALPASAIASAPFMEQRGAEALQEVRQMFPHLAARTGQPEAPDADMSAAPILGRRDREENSQEAPEKYPRPAGEGQAPPTGKSAAGEASTTAPVTGDPAPKAAASSPAQQRLQQGQQAGKTNSGRVRQWTQEEWDSWTSWGQKKWELTTKELQREVENLRENVRLLARISMRHEDELSQKRTETDFILTLEVAPADATPDQEGLLEQLYKMTVEWKTKQEQGKVNNSLRLTLFIGLLMYYELKVHEATASAESLEHLAQLGYLRQLEGNPVWNYLRWSYDKEELETSEQPPLPDAELRSLLTVLKTSIGAPGVLLRFHSSRKLVEQHKSAVTFFLGIGMRDPQALICYRALQQLCFSSSTQLIKMRLKPVKMERQPLVKILQEKFPAPPARSEEQRVTFLARTQQQWRKGKGTDPSMYFGMLTPQTLLMEWRPVLNEQQNDIVCHHLHWKFIQMVCRRRPFFTYNSSGTLG</sequence>
<dbReference type="OrthoDB" id="414666at2759"/>
<protein>
    <recommendedName>
        <fullName evidence="3">Endonuclease/exonuclease/phosphatase domain-containing protein</fullName>
    </recommendedName>
</protein>
<feature type="compositionally biased region" description="Basic and acidic residues" evidence="2">
    <location>
        <begin position="437"/>
        <end position="453"/>
    </location>
</feature>
<feature type="domain" description="Endonuclease/exonuclease/phosphatase" evidence="3">
    <location>
        <begin position="41"/>
        <end position="125"/>
    </location>
</feature>
<reference evidence="4" key="1">
    <citation type="submission" date="2021-02" db="EMBL/GenBank/DDBJ databases">
        <authorList>
            <person name="Dougan E. K."/>
            <person name="Rhodes N."/>
            <person name="Thang M."/>
            <person name="Chan C."/>
        </authorList>
    </citation>
    <scope>NUCLEOTIDE SEQUENCE</scope>
</reference>
<feature type="coiled-coil region" evidence="1">
    <location>
        <begin position="526"/>
        <end position="560"/>
    </location>
</feature>
<dbReference type="EMBL" id="CAJNJA010024454">
    <property type="protein sequence ID" value="CAE7526661.1"/>
    <property type="molecule type" value="Genomic_DNA"/>
</dbReference>
<dbReference type="SUPFAM" id="SSF56219">
    <property type="entry name" value="DNase I-like"/>
    <property type="match status" value="1"/>
</dbReference>
<evidence type="ECO:0000256" key="2">
    <source>
        <dbReference type="SAM" id="MobiDB-lite"/>
    </source>
</evidence>
<proteinExistence type="predicted"/>
<feature type="compositionally biased region" description="Low complexity" evidence="2">
    <location>
        <begin position="482"/>
        <end position="503"/>
    </location>
</feature>
<keyword evidence="5" id="KW-1185">Reference proteome</keyword>
<evidence type="ECO:0000313" key="5">
    <source>
        <dbReference type="Proteomes" id="UP000601435"/>
    </source>
</evidence>
<keyword evidence="1" id="KW-0175">Coiled coil</keyword>
<feature type="compositionally biased region" description="Polar residues" evidence="2">
    <location>
        <begin position="504"/>
        <end position="514"/>
    </location>
</feature>
<dbReference type="AlphaFoldDB" id="A0A812TCB8"/>
<dbReference type="Proteomes" id="UP000601435">
    <property type="component" value="Unassembled WGS sequence"/>
</dbReference>
<name>A0A812TCB8_9DINO</name>
<evidence type="ECO:0000256" key="1">
    <source>
        <dbReference type="SAM" id="Coils"/>
    </source>
</evidence>
<dbReference type="InterPro" id="IPR005135">
    <property type="entry name" value="Endo/exonuclease/phosphatase"/>
</dbReference>
<feature type="non-terminal residue" evidence="4">
    <location>
        <position position="1"/>
    </location>
</feature>
<dbReference type="Gene3D" id="3.60.10.10">
    <property type="entry name" value="Endonuclease/exonuclease/phosphatase"/>
    <property type="match status" value="1"/>
</dbReference>
<feature type="region of interest" description="Disordered" evidence="2">
    <location>
        <begin position="418"/>
        <end position="514"/>
    </location>
</feature>
<evidence type="ECO:0000313" key="4">
    <source>
        <dbReference type="EMBL" id="CAE7526661.1"/>
    </source>
</evidence>
<evidence type="ECO:0000259" key="3">
    <source>
        <dbReference type="Pfam" id="PF03372"/>
    </source>
</evidence>
<comment type="caution">
    <text evidence="4">The sequence shown here is derived from an EMBL/GenBank/DDBJ whole genome shotgun (WGS) entry which is preliminary data.</text>
</comment>
<organism evidence="4 5">
    <name type="scientific">Symbiodinium necroappetens</name>
    <dbReference type="NCBI Taxonomy" id="1628268"/>
    <lineage>
        <taxon>Eukaryota</taxon>
        <taxon>Sar</taxon>
        <taxon>Alveolata</taxon>
        <taxon>Dinophyceae</taxon>
        <taxon>Suessiales</taxon>
        <taxon>Symbiodiniaceae</taxon>
        <taxon>Symbiodinium</taxon>
    </lineage>
</organism>